<comment type="function">
    <text evidence="2">Is an aliphatic amidase with a restricted substrate specificity, as it only hydrolyzes formamide.</text>
</comment>
<organism evidence="4 5">
    <name type="scientific">Rhizobium altiplani</name>
    <dbReference type="NCBI Taxonomy" id="1864509"/>
    <lineage>
        <taxon>Bacteria</taxon>
        <taxon>Pseudomonadati</taxon>
        <taxon>Pseudomonadota</taxon>
        <taxon>Alphaproteobacteria</taxon>
        <taxon>Hyphomicrobiales</taxon>
        <taxon>Rhizobiaceae</taxon>
        <taxon>Rhizobium/Agrobacterium group</taxon>
        <taxon>Rhizobium</taxon>
    </lineage>
</organism>
<comment type="catalytic activity">
    <reaction evidence="2">
        <text>formamide + H2O = formate + NH4(+)</text>
        <dbReference type="Rhea" id="RHEA:21948"/>
        <dbReference type="ChEBI" id="CHEBI:15377"/>
        <dbReference type="ChEBI" id="CHEBI:15740"/>
        <dbReference type="ChEBI" id="CHEBI:16397"/>
        <dbReference type="ChEBI" id="CHEBI:28938"/>
        <dbReference type="EC" id="3.5.1.49"/>
    </reaction>
</comment>
<evidence type="ECO:0000313" key="5">
    <source>
        <dbReference type="Proteomes" id="UP000068164"/>
    </source>
</evidence>
<feature type="active site" description="Proton donor" evidence="2">
    <location>
        <position position="129"/>
    </location>
</feature>
<accession>A0A109JIZ5</accession>
<dbReference type="CDD" id="cd07565">
    <property type="entry name" value="aliphatic_amidase"/>
    <property type="match status" value="1"/>
</dbReference>
<dbReference type="HAMAP" id="MF_01243">
    <property type="entry name" value="Formamidase"/>
    <property type="match status" value="1"/>
</dbReference>
<feature type="active site" description="Proton acceptor" evidence="2">
    <location>
        <position position="60"/>
    </location>
</feature>
<comment type="caution">
    <text evidence="4">The sequence shown here is derived from an EMBL/GenBank/DDBJ whole genome shotgun (WGS) entry which is preliminary data.</text>
</comment>
<dbReference type="GO" id="GO:0004328">
    <property type="term" value="F:formamidase activity"/>
    <property type="evidence" value="ECO:0007669"/>
    <property type="project" value="UniProtKB-UniRule"/>
</dbReference>
<dbReference type="PROSITE" id="PS50263">
    <property type="entry name" value="CN_HYDROLASE"/>
    <property type="match status" value="1"/>
</dbReference>
<feature type="domain" description="CN hydrolase" evidence="3">
    <location>
        <begin position="14"/>
        <end position="257"/>
    </location>
</feature>
<dbReference type="EC" id="3.5.1.49" evidence="2"/>
<dbReference type="AlphaFoldDB" id="A0A109JIZ5"/>
<gene>
    <name evidence="2 4" type="primary">amiF</name>
    <name evidence="4" type="ORF">AS026_10205</name>
</gene>
<protein>
    <recommendedName>
        <fullName evidence="2">Formamidase</fullName>
        <ecNumber evidence="2">3.5.1.49</ecNumber>
    </recommendedName>
    <alternativeName>
        <fullName evidence="2">Formamide amidohydrolase</fullName>
    </alternativeName>
</protein>
<evidence type="ECO:0000259" key="3">
    <source>
        <dbReference type="PROSITE" id="PS50263"/>
    </source>
</evidence>
<dbReference type="InterPro" id="IPR022843">
    <property type="entry name" value="Formamidase"/>
</dbReference>
<proteinExistence type="inferred from homology"/>
<comment type="similarity">
    <text evidence="2">Belongs to the carbon-nitrogen hydrolase superfamily. Aliphatic amidase family.</text>
</comment>
<evidence type="ECO:0000313" key="4">
    <source>
        <dbReference type="EMBL" id="KWV49675.1"/>
    </source>
</evidence>
<dbReference type="Proteomes" id="UP000068164">
    <property type="component" value="Unassembled WGS sequence"/>
</dbReference>
<dbReference type="RefSeq" id="WP_062371636.1">
    <property type="nucleotide sequence ID" value="NZ_LNCD01000088.1"/>
</dbReference>
<dbReference type="EMBL" id="LNCD01000088">
    <property type="protein sequence ID" value="KWV49675.1"/>
    <property type="molecule type" value="Genomic_DNA"/>
</dbReference>
<dbReference type="InterPro" id="IPR003010">
    <property type="entry name" value="C-N_Hydrolase"/>
</dbReference>
<keyword evidence="1 2" id="KW-0378">Hydrolase</keyword>
<dbReference type="Pfam" id="PF00795">
    <property type="entry name" value="CN_hydrolase"/>
    <property type="match status" value="1"/>
</dbReference>
<dbReference type="NCBIfam" id="NF009803">
    <property type="entry name" value="PRK13287.1"/>
    <property type="match status" value="1"/>
</dbReference>
<dbReference type="PANTHER" id="PTHR43674:SF15">
    <property type="entry name" value="FORMAMIDASE"/>
    <property type="match status" value="1"/>
</dbReference>
<dbReference type="InterPro" id="IPR036526">
    <property type="entry name" value="C-N_Hydrolase_sf"/>
</dbReference>
<dbReference type="GO" id="GO:0050126">
    <property type="term" value="F:N-carbamoylputrescine amidase activity"/>
    <property type="evidence" value="ECO:0007669"/>
    <property type="project" value="TreeGrafter"/>
</dbReference>
<reference evidence="4 5" key="1">
    <citation type="submission" date="2015-11" db="EMBL/GenBank/DDBJ databases">
        <title>Draft Genome Sequence of the Strain BR 10423 (Rhizobium sp.) isolated from nodules of Mimosa pudica.</title>
        <authorList>
            <person name="Barauna A.C."/>
            <person name="Zilli J.E."/>
            <person name="Simoes-Araujo J.L."/>
            <person name="Reis V.M."/>
            <person name="James E.K."/>
            <person name="Reis F.B.Jr."/>
            <person name="Rouws L.F."/>
            <person name="Passos S.R."/>
            <person name="Gois S.R."/>
        </authorList>
    </citation>
    <scope>NUCLEOTIDE SEQUENCE [LARGE SCALE GENOMIC DNA]</scope>
    <source>
        <strain evidence="4 5">BR10423</strain>
    </source>
</reference>
<dbReference type="PANTHER" id="PTHR43674">
    <property type="entry name" value="NITRILASE C965.09-RELATED"/>
    <property type="match status" value="1"/>
</dbReference>
<dbReference type="SUPFAM" id="SSF56317">
    <property type="entry name" value="Carbon-nitrogen hydrolase"/>
    <property type="match status" value="1"/>
</dbReference>
<evidence type="ECO:0000256" key="1">
    <source>
        <dbReference type="ARBA" id="ARBA00022801"/>
    </source>
</evidence>
<dbReference type="InterPro" id="IPR050345">
    <property type="entry name" value="Aliph_Amidase/BUP"/>
</dbReference>
<feature type="active site" description="Nucleophile" evidence="2">
    <location>
        <position position="162"/>
    </location>
</feature>
<evidence type="ECO:0000256" key="2">
    <source>
        <dbReference type="HAMAP-Rule" id="MF_01243"/>
    </source>
</evidence>
<dbReference type="Gene3D" id="3.60.110.10">
    <property type="entry name" value="Carbon-nitrogen hydrolase"/>
    <property type="match status" value="1"/>
</dbReference>
<dbReference type="OrthoDB" id="9803803at2"/>
<keyword evidence="5" id="KW-1185">Reference proteome</keyword>
<sequence length="338" mass="37209">MNGLGGLNKSEHGVGIGLVQLQLPVTVTREDLARQTKVIVDLVGKARRNQAGMDLVVFPEYALHGLSMDINPEIMCSLDGPEVAAFTNSCRENRIWGCFSIMEFNPDGMPYNSGIVIDDRGELKLHYRKMHPWVPVEPWEPGNFGIPVIEGPKGAKLALIICHDGMFPEMARECAYKGAEIMIRTAGYTAPIRDSWKFTNQSNAFCNLMVTASVCMCGSDGTFDSMGEGMICNFDGTIIAHGTSGRPNEIITAEVRPDLVREARRSWGVENNIYQFGHRGYVAVAGGAGDAPYSYMHDLIAGRYRLPWEDEVKVVDGTSCGFDKPARRYGETFKLAGE</sequence>
<name>A0A109JIZ5_9HYPH</name>
<dbReference type="GO" id="GO:0033388">
    <property type="term" value="P:putrescine biosynthetic process from arginine"/>
    <property type="evidence" value="ECO:0007669"/>
    <property type="project" value="TreeGrafter"/>
</dbReference>